<organism evidence="2 3">
    <name type="scientific">Persicobacter diffluens</name>
    <dbReference type="NCBI Taxonomy" id="981"/>
    <lineage>
        <taxon>Bacteria</taxon>
        <taxon>Pseudomonadati</taxon>
        <taxon>Bacteroidota</taxon>
        <taxon>Cytophagia</taxon>
        <taxon>Cytophagales</taxon>
        <taxon>Persicobacteraceae</taxon>
        <taxon>Persicobacter</taxon>
    </lineage>
</organism>
<dbReference type="Proteomes" id="UP001310022">
    <property type="component" value="Unassembled WGS sequence"/>
</dbReference>
<comment type="caution">
    <text evidence="2">The sequence shown here is derived from an EMBL/GenBank/DDBJ whole genome shotgun (WGS) entry which is preliminary data.</text>
</comment>
<feature type="signal peptide" evidence="1">
    <location>
        <begin position="1"/>
        <end position="18"/>
    </location>
</feature>
<keyword evidence="3" id="KW-1185">Reference proteome</keyword>
<protein>
    <submittedName>
        <fullName evidence="2">Uncharacterized protein</fullName>
    </submittedName>
</protein>
<feature type="chain" id="PRO_5043048492" evidence="1">
    <location>
        <begin position="19"/>
        <end position="286"/>
    </location>
</feature>
<keyword evidence="1" id="KW-0732">Signal</keyword>
<reference evidence="2 3" key="1">
    <citation type="submission" date="2021-12" db="EMBL/GenBank/DDBJ databases">
        <title>Genome sequencing of bacteria with rrn-lacking chromosome and rrn-plasmid.</title>
        <authorList>
            <person name="Anda M."/>
            <person name="Iwasaki W."/>
        </authorList>
    </citation>
    <scope>NUCLEOTIDE SEQUENCE [LARGE SCALE GENOMIC DNA]</scope>
    <source>
        <strain evidence="2 3">NBRC 15940</strain>
    </source>
</reference>
<dbReference type="AlphaFoldDB" id="A0AAN4W0Z8"/>
<gene>
    <name evidence="2" type="ORF">PEDI_31800</name>
</gene>
<accession>A0AAN4W0Z8</accession>
<name>A0AAN4W0Z8_9BACT</name>
<evidence type="ECO:0000313" key="2">
    <source>
        <dbReference type="EMBL" id="GJM62628.1"/>
    </source>
</evidence>
<proteinExistence type="predicted"/>
<evidence type="ECO:0000256" key="1">
    <source>
        <dbReference type="SAM" id="SignalP"/>
    </source>
</evidence>
<sequence length="286" mass="33006">MRYLLIFLFAILSNAVNACDCIFEGDFFRDSQLSELVVFGEVIDYNSYYAHSRAPFPTSISFLIKEKLRGTERRDTITVFGDLGYNCRPYISKFAPKTEWVLAMTKMSNEKESDYEISSCGAYYLQYLNGEVISETFGKERLRFPYDQVVNLVRYPALVPYHWPAKYLDSTEDGLSYFLNCDVLPKSNIPNRRLADMVKRELNLPPGFLEEGDSYLFLVKGIVDERGHYRFNGFYRQVHFLSFESDYIGSQLKFILENTGGWLCGLEGGEKVAAEVVTPILIERRL</sequence>
<dbReference type="EMBL" id="BQKE01000002">
    <property type="protein sequence ID" value="GJM62628.1"/>
    <property type="molecule type" value="Genomic_DNA"/>
</dbReference>
<evidence type="ECO:0000313" key="3">
    <source>
        <dbReference type="Proteomes" id="UP001310022"/>
    </source>
</evidence>